<sequence>MKLECDPAADAAYFEISPAEVASTREIEPGILGDYDAAGHLVGVEVLSVSKRTKLPSLEEAA</sequence>
<reference evidence="1 2" key="1">
    <citation type="submission" date="2019-09" db="EMBL/GenBank/DDBJ databases">
        <title>Whole-genome sequence of the purple sulfur bacterium Thiohalocapsa marina DSM 19078.</title>
        <authorList>
            <person name="Kyndt J.A."/>
            <person name="Meyer T.E."/>
        </authorList>
    </citation>
    <scope>NUCLEOTIDE SEQUENCE [LARGE SCALE GENOMIC DNA]</scope>
    <source>
        <strain evidence="1 2">DSM 19078</strain>
    </source>
</reference>
<evidence type="ECO:0000313" key="1">
    <source>
        <dbReference type="EMBL" id="KAA6184207.1"/>
    </source>
</evidence>
<dbReference type="InterPro" id="IPR019270">
    <property type="entry name" value="DUF2283"/>
</dbReference>
<organism evidence="1 2">
    <name type="scientific">Thiohalocapsa marina</name>
    <dbReference type="NCBI Taxonomy" id="424902"/>
    <lineage>
        <taxon>Bacteria</taxon>
        <taxon>Pseudomonadati</taxon>
        <taxon>Pseudomonadota</taxon>
        <taxon>Gammaproteobacteria</taxon>
        <taxon>Chromatiales</taxon>
        <taxon>Chromatiaceae</taxon>
        <taxon>Thiohalocapsa</taxon>
    </lineage>
</organism>
<dbReference type="Proteomes" id="UP000322981">
    <property type="component" value="Unassembled WGS sequence"/>
</dbReference>
<dbReference type="OrthoDB" id="9799670at2"/>
<dbReference type="EMBL" id="VWXX01000022">
    <property type="protein sequence ID" value="KAA6184207.1"/>
    <property type="molecule type" value="Genomic_DNA"/>
</dbReference>
<dbReference type="AlphaFoldDB" id="A0A5M8FHK0"/>
<keyword evidence="2" id="KW-1185">Reference proteome</keyword>
<evidence type="ECO:0000313" key="2">
    <source>
        <dbReference type="Proteomes" id="UP000322981"/>
    </source>
</evidence>
<name>A0A5M8FHK0_9GAMM</name>
<dbReference type="Pfam" id="PF10049">
    <property type="entry name" value="DUF2283"/>
    <property type="match status" value="1"/>
</dbReference>
<dbReference type="RefSeq" id="WP_150093825.1">
    <property type="nucleotide sequence ID" value="NZ_VWXX01000022.1"/>
</dbReference>
<gene>
    <name evidence="1" type="ORF">F2Q65_12870</name>
</gene>
<comment type="caution">
    <text evidence="1">The sequence shown here is derived from an EMBL/GenBank/DDBJ whole genome shotgun (WGS) entry which is preliminary data.</text>
</comment>
<accession>A0A5M8FHK0</accession>
<protein>
    <submittedName>
        <fullName evidence="1">DUF2283 domain-containing protein</fullName>
    </submittedName>
</protein>
<proteinExistence type="predicted"/>